<protein>
    <submittedName>
        <fullName evidence="2">Uncharacterized protein</fullName>
    </submittedName>
</protein>
<gene>
    <name evidence="2" type="ORF">S01H1_41683</name>
</gene>
<name>X0UKX6_9ZZZZ</name>
<feature type="region of interest" description="Disordered" evidence="1">
    <location>
        <begin position="1"/>
        <end position="21"/>
    </location>
</feature>
<reference evidence="2" key="1">
    <citation type="journal article" date="2014" name="Front. Microbiol.">
        <title>High frequency of phylogenetically diverse reductive dehalogenase-homologous genes in deep subseafloor sedimentary metagenomes.</title>
        <authorList>
            <person name="Kawai M."/>
            <person name="Futagami T."/>
            <person name="Toyoda A."/>
            <person name="Takaki Y."/>
            <person name="Nishi S."/>
            <person name="Hori S."/>
            <person name="Arai W."/>
            <person name="Tsubouchi T."/>
            <person name="Morono Y."/>
            <person name="Uchiyama I."/>
            <person name="Ito T."/>
            <person name="Fujiyama A."/>
            <person name="Inagaki F."/>
            <person name="Takami H."/>
        </authorList>
    </citation>
    <scope>NUCLEOTIDE SEQUENCE</scope>
    <source>
        <strain evidence="2">Expedition CK06-06</strain>
    </source>
</reference>
<dbReference type="AlphaFoldDB" id="X0UKX6"/>
<feature type="non-terminal residue" evidence="2">
    <location>
        <position position="35"/>
    </location>
</feature>
<evidence type="ECO:0000256" key="1">
    <source>
        <dbReference type="SAM" id="MobiDB-lite"/>
    </source>
</evidence>
<comment type="caution">
    <text evidence="2">The sequence shown here is derived from an EMBL/GenBank/DDBJ whole genome shotgun (WGS) entry which is preliminary data.</text>
</comment>
<proteinExistence type="predicted"/>
<evidence type="ECO:0000313" key="2">
    <source>
        <dbReference type="EMBL" id="GAG00988.1"/>
    </source>
</evidence>
<organism evidence="2">
    <name type="scientific">marine sediment metagenome</name>
    <dbReference type="NCBI Taxonomy" id="412755"/>
    <lineage>
        <taxon>unclassified sequences</taxon>
        <taxon>metagenomes</taxon>
        <taxon>ecological metagenomes</taxon>
    </lineage>
</organism>
<dbReference type="EMBL" id="BARS01026453">
    <property type="protein sequence ID" value="GAG00988.1"/>
    <property type="molecule type" value="Genomic_DNA"/>
</dbReference>
<sequence length="35" mass="3921">MPDATTPAATPREFPPRFEPAGVEARWYGEWDSKG</sequence>
<accession>X0UKX6</accession>